<dbReference type="SUPFAM" id="SSF51306">
    <property type="entry name" value="LexA/Signal peptidase"/>
    <property type="match status" value="1"/>
</dbReference>
<comment type="caution">
    <text evidence="2">The sequence shown here is derived from an EMBL/GenBank/DDBJ whole genome shotgun (WGS) entry which is preliminary data.</text>
</comment>
<dbReference type="RefSeq" id="WP_234486924.1">
    <property type="nucleotide sequence ID" value="NZ_CAJNAU010000063.1"/>
</dbReference>
<reference evidence="2 3" key="1">
    <citation type="submission" date="2021-02" db="EMBL/GenBank/DDBJ databases">
        <authorList>
            <person name="Vanwijnsberghe S."/>
        </authorList>
    </citation>
    <scope>NUCLEOTIDE SEQUENCE [LARGE SCALE GENOMIC DNA]</scope>
    <source>
        <strain evidence="2 3">R-69658</strain>
    </source>
</reference>
<accession>A0ABM8SI38</accession>
<organism evidence="2 3">
    <name type="scientific">Paraburkholderia aspalathi</name>
    <dbReference type="NCBI Taxonomy" id="1324617"/>
    <lineage>
        <taxon>Bacteria</taxon>
        <taxon>Pseudomonadati</taxon>
        <taxon>Pseudomonadota</taxon>
        <taxon>Betaproteobacteria</taxon>
        <taxon>Burkholderiales</taxon>
        <taxon>Burkholderiaceae</taxon>
        <taxon>Paraburkholderia</taxon>
    </lineage>
</organism>
<gene>
    <name evidence="2" type="ORF">R69658_05411</name>
</gene>
<evidence type="ECO:0000259" key="1">
    <source>
        <dbReference type="Pfam" id="PF00717"/>
    </source>
</evidence>
<dbReference type="InterPro" id="IPR036286">
    <property type="entry name" value="LexA/Signal_pep-like_sf"/>
</dbReference>
<dbReference type="InterPro" id="IPR015927">
    <property type="entry name" value="Peptidase_S24_S26A/B/C"/>
</dbReference>
<keyword evidence="3" id="KW-1185">Reference proteome</keyword>
<dbReference type="EMBL" id="CAJNAU010000063">
    <property type="protein sequence ID" value="CAE6811188.1"/>
    <property type="molecule type" value="Genomic_DNA"/>
</dbReference>
<dbReference type="Gene3D" id="2.10.109.10">
    <property type="entry name" value="Umud Fragment, subunit A"/>
    <property type="match status" value="1"/>
</dbReference>
<protein>
    <recommendedName>
        <fullName evidence="1">Peptidase S24/S26A/S26B/S26C domain-containing protein</fullName>
    </recommendedName>
</protein>
<dbReference type="CDD" id="cd06529">
    <property type="entry name" value="S24_LexA-like"/>
    <property type="match status" value="1"/>
</dbReference>
<evidence type="ECO:0000313" key="3">
    <source>
        <dbReference type="Proteomes" id="UP000674425"/>
    </source>
</evidence>
<dbReference type="Pfam" id="PF00717">
    <property type="entry name" value="Peptidase_S24"/>
    <property type="match status" value="1"/>
</dbReference>
<evidence type="ECO:0000313" key="2">
    <source>
        <dbReference type="EMBL" id="CAE6811188.1"/>
    </source>
</evidence>
<sequence>MERNVIPWDRIAARLTALGKRPAWLATELRTGTNTITNWKTRGGAPLGRARDIAAALDWSIDELMADHASIHHTKSSREAYNEPHAGDNFTAGPDIKPRFYPEISWVQAGMWTEIADNFVLAEDARKYQCHIDLGDYGFVLRVDGVSMTAPSGVFPTFPPGMLLFVRPYEDALPGKFVIVRRNGNTATFKKLIQIEGELFLEALNPDWPHRFMRVQNDDVFCGVVMHAGFDL</sequence>
<dbReference type="Proteomes" id="UP000674425">
    <property type="component" value="Unassembled WGS sequence"/>
</dbReference>
<proteinExistence type="predicted"/>
<dbReference type="InterPro" id="IPR039418">
    <property type="entry name" value="LexA-like"/>
</dbReference>
<name>A0ABM8SI38_9BURK</name>
<feature type="domain" description="Peptidase S24/S26A/S26B/S26C" evidence="1">
    <location>
        <begin position="102"/>
        <end position="225"/>
    </location>
</feature>